<dbReference type="InterPro" id="IPR001516">
    <property type="entry name" value="Proton_antipo_N"/>
</dbReference>
<dbReference type="PRINTS" id="PR01435">
    <property type="entry name" value="NPOXDRDTASE5"/>
</dbReference>
<evidence type="ECO:0000313" key="10">
    <source>
        <dbReference type="Proteomes" id="UP001465331"/>
    </source>
</evidence>
<dbReference type="EMBL" id="JBEPIJ010000003">
    <property type="protein sequence ID" value="MES0873119.1"/>
    <property type="molecule type" value="Genomic_DNA"/>
</dbReference>
<feature type="domain" description="NADH:quinone oxidoreductase/Mrp antiporter transmembrane" evidence="7">
    <location>
        <begin position="134"/>
        <end position="425"/>
    </location>
</feature>
<gene>
    <name evidence="9" type="primary">nuoL</name>
    <name evidence="9" type="ORF">ABSH63_03710</name>
</gene>
<evidence type="ECO:0000256" key="5">
    <source>
        <dbReference type="RuleBase" id="RU000320"/>
    </source>
</evidence>
<dbReference type="Proteomes" id="UP001465331">
    <property type="component" value="Unassembled WGS sequence"/>
</dbReference>
<dbReference type="InterPro" id="IPR003945">
    <property type="entry name" value="NU5C-like"/>
</dbReference>
<feature type="transmembrane region" description="Helical" evidence="6">
    <location>
        <begin position="280"/>
        <end position="301"/>
    </location>
</feature>
<evidence type="ECO:0000259" key="7">
    <source>
        <dbReference type="Pfam" id="PF00361"/>
    </source>
</evidence>
<comment type="caution">
    <text evidence="9">The sequence shown here is derived from an EMBL/GenBank/DDBJ whole genome shotgun (WGS) entry which is preliminary data.</text>
</comment>
<dbReference type="PRINTS" id="PR01434">
    <property type="entry name" value="NADHDHGNASE5"/>
</dbReference>
<feature type="transmembrane region" description="Helical" evidence="6">
    <location>
        <begin position="308"/>
        <end position="326"/>
    </location>
</feature>
<feature type="transmembrane region" description="Helical" evidence="6">
    <location>
        <begin position="414"/>
        <end position="438"/>
    </location>
</feature>
<protein>
    <submittedName>
        <fullName evidence="9">NADH-quinone oxidoreductase subunit L</fullName>
    </submittedName>
</protein>
<feature type="transmembrane region" description="Helical" evidence="6">
    <location>
        <begin position="117"/>
        <end position="134"/>
    </location>
</feature>
<evidence type="ECO:0000259" key="8">
    <source>
        <dbReference type="Pfam" id="PF00662"/>
    </source>
</evidence>
<evidence type="ECO:0000256" key="4">
    <source>
        <dbReference type="ARBA" id="ARBA00023136"/>
    </source>
</evidence>
<feature type="transmembrane region" description="Helical" evidence="6">
    <location>
        <begin position="250"/>
        <end position="268"/>
    </location>
</feature>
<feature type="domain" description="NADH-Ubiquinone oxidoreductase (complex I) chain 5 N-terminal" evidence="8">
    <location>
        <begin position="68"/>
        <end position="118"/>
    </location>
</feature>
<dbReference type="Pfam" id="PF00662">
    <property type="entry name" value="Proton_antipo_N"/>
    <property type="match status" value="1"/>
</dbReference>
<dbReference type="NCBIfam" id="NF005141">
    <property type="entry name" value="PRK06590.1"/>
    <property type="match status" value="1"/>
</dbReference>
<feature type="transmembrane region" description="Helical" evidence="6">
    <location>
        <begin position="458"/>
        <end position="478"/>
    </location>
</feature>
<keyword evidence="10" id="KW-1185">Reference proteome</keyword>
<dbReference type="InterPro" id="IPR001750">
    <property type="entry name" value="ND/Mrp_TM"/>
</dbReference>
<comment type="subcellular location">
    <subcellularLocation>
        <location evidence="1">Endomembrane system</location>
        <topology evidence="1">Multi-pass membrane protein</topology>
    </subcellularLocation>
    <subcellularLocation>
        <location evidence="5">Membrane</location>
        <topology evidence="5">Multi-pass membrane protein</topology>
    </subcellularLocation>
</comment>
<feature type="transmembrane region" description="Helical" evidence="6">
    <location>
        <begin position="375"/>
        <end position="394"/>
    </location>
</feature>
<evidence type="ECO:0000313" key="9">
    <source>
        <dbReference type="EMBL" id="MES0873119.1"/>
    </source>
</evidence>
<feature type="transmembrane region" description="Helical" evidence="6">
    <location>
        <begin position="332"/>
        <end position="355"/>
    </location>
</feature>
<evidence type="ECO:0000256" key="2">
    <source>
        <dbReference type="ARBA" id="ARBA00022692"/>
    </source>
</evidence>
<feature type="transmembrane region" description="Helical" evidence="6">
    <location>
        <begin position="84"/>
        <end position="105"/>
    </location>
</feature>
<reference evidence="9 10" key="1">
    <citation type="submission" date="2024-06" db="EMBL/GenBank/DDBJ databases">
        <authorList>
            <person name="Li Z."/>
            <person name="Jiang Y."/>
        </authorList>
    </citation>
    <scope>NUCLEOTIDE SEQUENCE [LARGE SCALE GENOMIC DNA]</scope>
    <source>
        <strain evidence="9 10">HSW-8</strain>
    </source>
</reference>
<proteinExistence type="predicted"/>
<sequence length="604" mass="64853">MNPATLLPWVVWLPLSSAAVLLLWTRIPRVGVTLLGTGSITAAALLTAWLGAQWLDVREPFTVVLWQWLQLDSFAPRIALQFDGLALTMTGIITGVGALIHSYASGYMRDDPHYRQFFAYMNLFVAMMLVLVLADNLLLLYLGWEGVGLCSYLLIGFWNHDPANGAAARKAFITTRVGDTAMAIGLFLLYRELHTLDITGVLTAAPLVWANDSWTPTLIALLILGGAVGKSAQLPLQAWLPDAMAGPTPVSALIHAATMVTAGVYLIARLNGLYLLAPEALALVGWIGAITLLLAGAAALVQTDIKRVLAYSTMSQIGYMFLALGAGAWQAAIFHLMTHAFFKALLFLASGSVILACHHEQDIFCMGGLRRRLPLAFWSFVVGGSALAALPLVTAGFWSKEAILAGAWSNGHHAWWAMGAACAFLTGLYTFRLVFIVFLGREHTHAHDADTVRMRVPLLALMLLSVVGGAIALPLAGVLPDDPAKPASHVPEILAVAAGLAGIVLAWFWYGRGAGVAPDDTPLRALVKSGWGFDALYDALLVRPVYALARVNRRDVVDQVYDAVAIALMGLHRLALKPQNGRLRWYAAAMAAGVVVLLGAATWT</sequence>
<dbReference type="RefSeq" id="WP_352887562.1">
    <property type="nucleotide sequence ID" value="NZ_JBEPIJ010000003.1"/>
</dbReference>
<evidence type="ECO:0000256" key="6">
    <source>
        <dbReference type="SAM" id="Phobius"/>
    </source>
</evidence>
<name>A0ABV2A7N3_9GAMM</name>
<dbReference type="PANTHER" id="PTHR42829">
    <property type="entry name" value="NADH-UBIQUINONE OXIDOREDUCTASE CHAIN 5"/>
    <property type="match status" value="1"/>
</dbReference>
<dbReference type="Pfam" id="PF00361">
    <property type="entry name" value="Proton_antipo_M"/>
    <property type="match status" value="1"/>
</dbReference>
<feature type="transmembrane region" description="Helical" evidence="6">
    <location>
        <begin position="490"/>
        <end position="510"/>
    </location>
</feature>
<feature type="transmembrane region" description="Helical" evidence="6">
    <location>
        <begin position="32"/>
        <end position="52"/>
    </location>
</feature>
<dbReference type="Gene3D" id="1.20.5.2700">
    <property type="match status" value="1"/>
</dbReference>
<keyword evidence="4 6" id="KW-0472">Membrane</keyword>
<feature type="transmembrane region" description="Helical" evidence="6">
    <location>
        <begin position="140"/>
        <end position="159"/>
    </location>
</feature>
<evidence type="ECO:0000256" key="3">
    <source>
        <dbReference type="ARBA" id="ARBA00022989"/>
    </source>
</evidence>
<dbReference type="PANTHER" id="PTHR42829:SF2">
    <property type="entry name" value="NADH-UBIQUINONE OXIDOREDUCTASE CHAIN 5"/>
    <property type="match status" value="1"/>
</dbReference>
<accession>A0ABV2A7N3</accession>
<keyword evidence="2 5" id="KW-0812">Transmembrane</keyword>
<dbReference type="InterPro" id="IPR018393">
    <property type="entry name" value="NADHpl_OxRdtase_5_subgr"/>
</dbReference>
<feature type="transmembrane region" description="Helical" evidence="6">
    <location>
        <begin position="583"/>
        <end position="603"/>
    </location>
</feature>
<evidence type="ECO:0000256" key="1">
    <source>
        <dbReference type="ARBA" id="ARBA00004127"/>
    </source>
</evidence>
<keyword evidence="3 6" id="KW-1133">Transmembrane helix</keyword>
<dbReference type="NCBIfam" id="TIGR01974">
    <property type="entry name" value="NDH_I_L"/>
    <property type="match status" value="1"/>
</dbReference>
<feature type="transmembrane region" description="Helical" evidence="6">
    <location>
        <begin position="6"/>
        <end position="25"/>
    </location>
</feature>
<organism evidence="9 10">
    <name type="scientific">Sinimarinibacterium thermocellulolyticum</name>
    <dbReference type="NCBI Taxonomy" id="3170016"/>
    <lineage>
        <taxon>Bacteria</taxon>
        <taxon>Pseudomonadati</taxon>
        <taxon>Pseudomonadota</taxon>
        <taxon>Gammaproteobacteria</taxon>
        <taxon>Nevskiales</taxon>
        <taxon>Nevskiaceae</taxon>
        <taxon>Sinimarinibacterium</taxon>
    </lineage>
</organism>